<dbReference type="AlphaFoldDB" id="R9GVE1"/>
<dbReference type="Proteomes" id="UP000014174">
    <property type="component" value="Unassembled WGS sequence"/>
</dbReference>
<proteinExistence type="predicted"/>
<keyword evidence="2" id="KW-1185">Reference proteome</keyword>
<dbReference type="OrthoDB" id="9815923at2"/>
<name>R9GVE1_9SPHI</name>
<dbReference type="eggNOG" id="COG1215">
    <property type="taxonomic scope" value="Bacteria"/>
</dbReference>
<dbReference type="SUPFAM" id="SSF53448">
    <property type="entry name" value="Nucleotide-diphospho-sugar transferases"/>
    <property type="match status" value="1"/>
</dbReference>
<dbReference type="RefSeq" id="WP_016197217.1">
    <property type="nucleotide sequence ID" value="NZ_AQPN01000141.1"/>
</dbReference>
<sequence length="336" mass="39595">MVANTKIIVLTPVKNEDWILEQFLEVTSLFADCIIIADQQSTDNSRSICSKFPKVHLINNNNDGFCEDERQILLIETARKLFPQEKRILLGLDADELISADSMLYQQTWATIRELDPGTSLYFERSDLLNDKKKCIRGNSHELYYPIGYVDDGISHKPTKIHSRRVPDNPAGKDKYIDDIKIMHFIFSRMKVSYSKMRYYSVLENVKKTSGFYIRRYAYNPTKLNFNINRIENTPQEWLAGWENRNINLKVFKEPKFSYQDFEVLKYFKEYGYSKFHVDNIWDFDWEACWHAANKSGNEVPDLPIAKPNKIVIAFLKLVDSMYILSRRLRFLQSNY</sequence>
<protein>
    <recommendedName>
        <fullName evidence="3">Glycosyltransferase 2-like domain-containing protein</fullName>
    </recommendedName>
</protein>
<dbReference type="EMBL" id="AQPN01000141">
    <property type="protein sequence ID" value="EOR92909.1"/>
    <property type="molecule type" value="Genomic_DNA"/>
</dbReference>
<organism evidence="1 2">
    <name type="scientific">Arcticibacter svalbardensis MN12-7</name>
    <dbReference type="NCBI Taxonomy" id="1150600"/>
    <lineage>
        <taxon>Bacteria</taxon>
        <taxon>Pseudomonadati</taxon>
        <taxon>Bacteroidota</taxon>
        <taxon>Sphingobacteriia</taxon>
        <taxon>Sphingobacteriales</taxon>
        <taxon>Sphingobacteriaceae</taxon>
        <taxon>Arcticibacter</taxon>
    </lineage>
</organism>
<comment type="caution">
    <text evidence="1">The sequence shown here is derived from an EMBL/GenBank/DDBJ whole genome shotgun (WGS) entry which is preliminary data.</text>
</comment>
<evidence type="ECO:0008006" key="3">
    <source>
        <dbReference type="Google" id="ProtNLM"/>
    </source>
</evidence>
<evidence type="ECO:0000313" key="2">
    <source>
        <dbReference type="Proteomes" id="UP000014174"/>
    </source>
</evidence>
<evidence type="ECO:0000313" key="1">
    <source>
        <dbReference type="EMBL" id="EOR92909.1"/>
    </source>
</evidence>
<dbReference type="STRING" id="1150600.ADIARSV_3997"/>
<reference evidence="1 2" key="1">
    <citation type="journal article" date="2013" name="Genome Announc.">
        <title>Draft Genome Sequence of Arcticibacter svalbardensis Strain MN12-7T, a Member of the Family Sphingobacteriaceae Isolated from an Arctic Soil Sample.</title>
        <authorList>
            <person name="Shivaji S."/>
            <person name="Ara S."/>
            <person name="Prasad S."/>
            <person name="Manasa B.P."/>
            <person name="Begum Z."/>
            <person name="Singh A."/>
            <person name="Kumar Pinnaka A."/>
        </authorList>
    </citation>
    <scope>NUCLEOTIDE SEQUENCE [LARGE SCALE GENOMIC DNA]</scope>
    <source>
        <strain evidence="1 2">MN12-7</strain>
    </source>
</reference>
<dbReference type="Pfam" id="PF13704">
    <property type="entry name" value="Glyco_tranf_2_4"/>
    <property type="match status" value="1"/>
</dbReference>
<dbReference type="Gene3D" id="3.90.550.10">
    <property type="entry name" value="Spore Coat Polysaccharide Biosynthesis Protein SpsA, Chain A"/>
    <property type="match status" value="1"/>
</dbReference>
<accession>R9GVE1</accession>
<dbReference type="PATRIC" id="fig|1150600.3.peg.3959"/>
<gene>
    <name evidence="1" type="ORF">ADIARSV_3997</name>
</gene>
<dbReference type="InterPro" id="IPR029044">
    <property type="entry name" value="Nucleotide-diphossugar_trans"/>
</dbReference>